<dbReference type="RefSeq" id="WP_130555607.1">
    <property type="nucleotide sequence ID" value="NZ_SHGT01000077.1"/>
</dbReference>
<proteinExistence type="predicted"/>
<name>A0A4V2HC19_9STRE</name>
<accession>A0A4V2HC19</accession>
<comment type="caution">
    <text evidence="1">The sequence shown here is derived from an EMBL/GenBank/DDBJ whole genome shotgun (WGS) entry which is preliminary data.</text>
</comment>
<dbReference type="Proteomes" id="UP000291525">
    <property type="component" value="Unassembled WGS sequence"/>
</dbReference>
<gene>
    <name evidence="1" type="ORF">EXW74_09020</name>
</gene>
<organism evidence="1 2">
    <name type="scientific">Streptococcus parasuis</name>
    <dbReference type="NCBI Taxonomy" id="1501662"/>
    <lineage>
        <taxon>Bacteria</taxon>
        <taxon>Bacillati</taxon>
        <taxon>Bacillota</taxon>
        <taxon>Bacilli</taxon>
        <taxon>Lactobacillales</taxon>
        <taxon>Streptococcaceae</taxon>
        <taxon>Streptococcus</taxon>
    </lineage>
</organism>
<protein>
    <submittedName>
        <fullName evidence="1">Uncharacterized protein</fullName>
    </submittedName>
</protein>
<dbReference type="AlphaFoldDB" id="A0A4V2HC19"/>
<reference evidence="1 2" key="1">
    <citation type="submission" date="2019-02" db="EMBL/GenBank/DDBJ databases">
        <title>First genome of the species Streptococcus parasuis.</title>
        <authorList>
            <person name="Stevens M.J.A."/>
            <person name="Stephan R."/>
        </authorList>
    </citation>
    <scope>NUCLEOTIDE SEQUENCE [LARGE SCALE GENOMIC DNA]</scope>
    <source>
        <strain evidence="1 2">4253</strain>
    </source>
</reference>
<evidence type="ECO:0000313" key="1">
    <source>
        <dbReference type="EMBL" id="TAA07852.1"/>
    </source>
</evidence>
<sequence length="629" mass="74689">MSEPTFYIHKNIIPPHEYHKVISFIELYKPSVNINYLIETYLVLKLLKAEKEFAVFKHLISMFSNYIKNFPESIFDINYEEINIFYRDVFWELLLFLNRLSKDDAKNFELYITKYKIQIIMLSSSSKLIQLFPEIVKNNFLSIPENIEFFLNHQKGKYIDSSNGLFIKLGVTNQDINDLAKRYCESDLANPNYLQSIVDYKKLSQYSFEDDVKLLSKRTIDRFWEEHFESNGGFAYSQGVGIAPLSDGQLYSFESKGLNYRITFNKTVLDENHDFSTLLNHFIYIFNFFDYDTGLPWLVRNQETFSFSKLFSSKSNADYTDFDDNLKFQYSLLFRAYFYYLKDNNIDLEEIIRWYFNVYLKEELGVQGFHFYNSNKESSYYERGKSVISEMDSILDQYEMFFKYMKIDPELLEMKSRSSSYEKLDSFLEKKFIKLVRNKENVDLFSMLFSNQSILSHIPSNNNIQTFFRHVQGGISVNDFDEYQKCAIELLIKKDIIEIVDEGGAIKFKNPREINILYKLWKTGTYCLFYRKEPNLNAVEQLVKKGICTYSNKLFSEAESNYLSYILDDKKYGNGLKIRNKFAHGKFSYLTEEQHMKNYLELLQILVFYVIRINDELDFFAESGKPITL</sequence>
<dbReference type="EMBL" id="SHGT01000077">
    <property type="protein sequence ID" value="TAA07852.1"/>
    <property type="molecule type" value="Genomic_DNA"/>
</dbReference>
<dbReference type="OrthoDB" id="2846443at2"/>
<evidence type="ECO:0000313" key="2">
    <source>
        <dbReference type="Proteomes" id="UP000291525"/>
    </source>
</evidence>